<dbReference type="EMBL" id="NAJO01000071">
    <property type="protein sequence ID" value="OQN96151.1"/>
    <property type="molecule type" value="Genomic_DNA"/>
</dbReference>
<evidence type="ECO:0000256" key="12">
    <source>
        <dbReference type="SAM" id="MobiDB-lite"/>
    </source>
</evidence>
<feature type="region of interest" description="Disordered" evidence="12">
    <location>
        <begin position="1"/>
        <end position="50"/>
    </location>
</feature>
<dbReference type="PIRSF" id="PIRSF016958">
    <property type="entry name" value="DUF858_MeTrfase_lik"/>
    <property type="match status" value="1"/>
</dbReference>
<protein>
    <recommendedName>
        <fullName evidence="6">Alpha N-terminal protein methyltransferase 1</fullName>
        <ecNumber evidence="5">2.1.1.244</ecNumber>
    </recommendedName>
    <alternativeName>
        <fullName evidence="7">X-Pro-Lys N-terminal protein methyltransferase 1</fullName>
    </alternativeName>
</protein>
<evidence type="ECO:0000256" key="10">
    <source>
        <dbReference type="ARBA" id="ARBA00048167"/>
    </source>
</evidence>
<evidence type="ECO:0000256" key="4">
    <source>
        <dbReference type="ARBA" id="ARBA00022691"/>
    </source>
</evidence>
<evidence type="ECO:0000256" key="6">
    <source>
        <dbReference type="ARBA" id="ARBA00039449"/>
    </source>
</evidence>
<keyword evidence="14" id="KW-1185">Reference proteome</keyword>
<dbReference type="SUPFAM" id="SSF53335">
    <property type="entry name" value="S-adenosyl-L-methionine-dependent methyltransferases"/>
    <property type="match status" value="1"/>
</dbReference>
<gene>
    <name evidence="13" type="ORF">B0A48_18066</name>
</gene>
<keyword evidence="4 11" id="KW-0949">S-adenosyl-L-methionine</keyword>
<evidence type="ECO:0000313" key="14">
    <source>
        <dbReference type="Proteomes" id="UP000192596"/>
    </source>
</evidence>
<dbReference type="GO" id="GO:0005737">
    <property type="term" value="C:cytoplasm"/>
    <property type="evidence" value="ECO:0007669"/>
    <property type="project" value="TreeGrafter"/>
</dbReference>
<evidence type="ECO:0000256" key="3">
    <source>
        <dbReference type="ARBA" id="ARBA00022679"/>
    </source>
</evidence>
<dbReference type="Proteomes" id="UP000192596">
    <property type="component" value="Unassembled WGS sequence"/>
</dbReference>
<feature type="compositionally biased region" description="Polar residues" evidence="12">
    <location>
        <begin position="30"/>
        <end position="50"/>
    </location>
</feature>
<keyword evidence="3" id="KW-0808">Transferase</keyword>
<dbReference type="GO" id="GO:0071885">
    <property type="term" value="F:N-terminal protein N-methyltransferase activity"/>
    <property type="evidence" value="ECO:0007669"/>
    <property type="project" value="UniProtKB-EC"/>
</dbReference>
<dbReference type="GO" id="GO:0032259">
    <property type="term" value="P:methylation"/>
    <property type="evidence" value="ECO:0007669"/>
    <property type="project" value="UniProtKB-KW"/>
</dbReference>
<evidence type="ECO:0000256" key="11">
    <source>
        <dbReference type="PIRSR" id="PIRSR016958-1"/>
    </source>
</evidence>
<dbReference type="InterPro" id="IPR029063">
    <property type="entry name" value="SAM-dependent_MTases_sf"/>
</dbReference>
<proteinExistence type="inferred from homology"/>
<evidence type="ECO:0000256" key="2">
    <source>
        <dbReference type="ARBA" id="ARBA00022603"/>
    </source>
</evidence>
<dbReference type="PANTHER" id="PTHR12753:SF0">
    <property type="entry name" value="ALPHA N-TERMINAL PROTEIN METHYLTRANSFERASE 1"/>
    <property type="match status" value="1"/>
</dbReference>
<comment type="caution">
    <text evidence="13">The sequence shown here is derived from an EMBL/GenBank/DDBJ whole genome shotgun (WGS) entry which is preliminary data.</text>
</comment>
<keyword evidence="2" id="KW-0489">Methyltransferase</keyword>
<feature type="binding site" evidence="11">
    <location>
        <position position="117"/>
    </location>
    <ligand>
        <name>S-adenosyl-L-methionine</name>
        <dbReference type="ChEBI" id="CHEBI:59789"/>
    </ligand>
</feature>
<evidence type="ECO:0000256" key="5">
    <source>
        <dbReference type="ARBA" id="ARBA00039112"/>
    </source>
</evidence>
<dbReference type="InParanoid" id="A0A1V8SBF2"/>
<comment type="catalytic activity">
    <reaction evidence="8">
        <text>N-terminal L-seryl-L-prolyl-L-lysyl-[protein] + 3 S-adenosyl-L-methionine = N-terminal N,N,N-trimethyl-L-seryl-L-prolyl-L-lysyl-[protein] + 3 S-adenosyl-L-homocysteine + 3 H(+)</text>
        <dbReference type="Rhea" id="RHEA:54724"/>
        <dbReference type="Rhea" id="RHEA-COMP:13789"/>
        <dbReference type="Rhea" id="RHEA-COMP:13973"/>
        <dbReference type="ChEBI" id="CHEBI:15378"/>
        <dbReference type="ChEBI" id="CHEBI:57856"/>
        <dbReference type="ChEBI" id="CHEBI:59789"/>
        <dbReference type="ChEBI" id="CHEBI:138061"/>
        <dbReference type="ChEBI" id="CHEBI:138317"/>
        <dbReference type="EC" id="2.1.1.244"/>
    </reaction>
</comment>
<evidence type="ECO:0000256" key="1">
    <source>
        <dbReference type="ARBA" id="ARBA00009059"/>
    </source>
</evidence>
<comment type="catalytic activity">
    <reaction evidence="10">
        <text>N-terminal L-alanyl-L-prolyl-L-lysyl-[protein] + 3 S-adenosyl-L-methionine = N-terminal N,N,N-trimethyl-L-alanyl-L-prolyl-L-lysyl-[protein] + 3 S-adenosyl-L-homocysteine + 3 H(+)</text>
        <dbReference type="Rhea" id="RHEA:54712"/>
        <dbReference type="Rhea" id="RHEA-COMP:13785"/>
        <dbReference type="Rhea" id="RHEA-COMP:13971"/>
        <dbReference type="ChEBI" id="CHEBI:15378"/>
        <dbReference type="ChEBI" id="CHEBI:57856"/>
        <dbReference type="ChEBI" id="CHEBI:59789"/>
        <dbReference type="ChEBI" id="CHEBI:138057"/>
        <dbReference type="ChEBI" id="CHEBI:138315"/>
        <dbReference type="EC" id="2.1.1.244"/>
    </reaction>
</comment>
<evidence type="ECO:0000256" key="9">
    <source>
        <dbReference type="ARBA" id="ARBA00047885"/>
    </source>
</evidence>
<accession>A0A1V8SBF2</accession>
<reference evidence="14" key="1">
    <citation type="submission" date="2017-03" db="EMBL/GenBank/DDBJ databases">
        <title>Genomes of endolithic fungi from Antarctica.</title>
        <authorList>
            <person name="Coleine C."/>
            <person name="Masonjones S."/>
            <person name="Stajich J.E."/>
        </authorList>
    </citation>
    <scope>NUCLEOTIDE SEQUENCE [LARGE SCALE GENOMIC DNA]</scope>
    <source>
        <strain evidence="14">CCFEE 5527</strain>
    </source>
</reference>
<evidence type="ECO:0000256" key="8">
    <source>
        <dbReference type="ARBA" id="ARBA00047306"/>
    </source>
</evidence>
<comment type="catalytic activity">
    <reaction evidence="9">
        <text>N-terminal L-prolyl-L-prolyl-L-lysyl-[protein] + 2 S-adenosyl-L-methionine = N-terminal N,N-dimethyl-L-prolyl-L-prolyl-L-lysyl-[protein] + 2 S-adenosyl-L-homocysteine + 2 H(+)</text>
        <dbReference type="Rhea" id="RHEA:54736"/>
        <dbReference type="Rhea" id="RHEA-COMP:13787"/>
        <dbReference type="Rhea" id="RHEA-COMP:13974"/>
        <dbReference type="ChEBI" id="CHEBI:15378"/>
        <dbReference type="ChEBI" id="CHEBI:57856"/>
        <dbReference type="ChEBI" id="CHEBI:59789"/>
        <dbReference type="ChEBI" id="CHEBI:138059"/>
        <dbReference type="ChEBI" id="CHEBI:138318"/>
        <dbReference type="EC" id="2.1.1.244"/>
    </reaction>
</comment>
<evidence type="ECO:0000256" key="7">
    <source>
        <dbReference type="ARBA" id="ARBA00043129"/>
    </source>
</evidence>
<feature type="binding site" evidence="11">
    <location>
        <position position="184"/>
    </location>
    <ligand>
        <name>S-adenosyl-L-methionine</name>
        <dbReference type="ChEBI" id="CHEBI:59789"/>
    </ligand>
</feature>
<name>A0A1V8SBF2_9PEZI</name>
<dbReference type="PANTHER" id="PTHR12753">
    <property type="entry name" value="AD-003 - RELATED"/>
    <property type="match status" value="1"/>
</dbReference>
<dbReference type="AlphaFoldDB" id="A0A1V8SBF2"/>
<dbReference type="InterPro" id="IPR008576">
    <property type="entry name" value="MeTrfase_NTM1"/>
</dbReference>
<dbReference type="STRING" id="1507870.A0A1V8SBF2"/>
<dbReference type="OrthoDB" id="1298661at2759"/>
<comment type="similarity">
    <text evidence="1">Belongs to the methyltransferase superfamily. NTM1 family.</text>
</comment>
<dbReference type="CDD" id="cd02440">
    <property type="entry name" value="AdoMet_MTases"/>
    <property type="match status" value="1"/>
</dbReference>
<dbReference type="EC" id="2.1.1.244" evidence="5"/>
<evidence type="ECO:0000313" key="13">
    <source>
        <dbReference type="EMBL" id="OQN96151.1"/>
    </source>
</evidence>
<dbReference type="Pfam" id="PF05891">
    <property type="entry name" value="Methyltransf_PK"/>
    <property type="match status" value="1"/>
</dbReference>
<dbReference type="Gene3D" id="3.40.50.150">
    <property type="entry name" value="Vaccinia Virus protein VP39"/>
    <property type="match status" value="1"/>
</dbReference>
<sequence length="277" mass="29865">MPNSPKRKPEADAAIDDSPPTTAKKPRLETTPSHSDPDISTNNDALNTAAPDSQISVPQALAYWSSIPPTVSGVLGGFPQVSRIDLQGSRNFLAKLRRSSTSAAASRKKLTRALDCGAGIGRVTTGFLSKVAETVDIVEPVNVLTDQLTQGEGGVGRIFNLGLEDFPPSAVEGEVGPYDLIWNQWCVGQLPDATFISYLKRLPSLLAPGGWIVVKENLSNHYLGEDVYDEVDSSVTRTDGKFRKLFEEAGLKVVANEVQRGMPKDLFPVRTYALQAA</sequence>
<feature type="binding site" evidence="11">
    <location>
        <position position="122"/>
    </location>
    <ligand>
        <name>S-adenosyl-L-methionine</name>
        <dbReference type="ChEBI" id="CHEBI:59789"/>
    </ligand>
</feature>
<dbReference type="FunCoup" id="A0A1V8SBF2">
    <property type="interactions" value="899"/>
</dbReference>
<organism evidence="13 14">
    <name type="scientific">Cryoendolithus antarcticus</name>
    <dbReference type="NCBI Taxonomy" id="1507870"/>
    <lineage>
        <taxon>Eukaryota</taxon>
        <taxon>Fungi</taxon>
        <taxon>Dikarya</taxon>
        <taxon>Ascomycota</taxon>
        <taxon>Pezizomycotina</taxon>
        <taxon>Dothideomycetes</taxon>
        <taxon>Dothideomycetidae</taxon>
        <taxon>Cladosporiales</taxon>
        <taxon>Cladosporiaceae</taxon>
        <taxon>Cryoendolithus</taxon>
    </lineage>
</organism>